<feature type="transmembrane region" description="Helical" evidence="1">
    <location>
        <begin position="35"/>
        <end position="55"/>
    </location>
</feature>
<feature type="transmembrane region" description="Helical" evidence="1">
    <location>
        <begin position="7"/>
        <end position="29"/>
    </location>
</feature>
<dbReference type="OrthoDB" id="9846649at2"/>
<keyword evidence="1" id="KW-0812">Transmembrane</keyword>
<organism evidence="2 3">
    <name type="scientific">Facklamia languida CCUG 37842</name>
    <dbReference type="NCBI Taxonomy" id="883113"/>
    <lineage>
        <taxon>Bacteria</taxon>
        <taxon>Bacillati</taxon>
        <taxon>Bacillota</taxon>
        <taxon>Bacilli</taxon>
        <taxon>Lactobacillales</taxon>
        <taxon>Aerococcaceae</taxon>
        <taxon>Facklamia</taxon>
    </lineage>
</organism>
<protein>
    <submittedName>
        <fullName evidence="2">Uncharacterized protein</fullName>
    </submittedName>
</protein>
<feature type="transmembrane region" description="Helical" evidence="1">
    <location>
        <begin position="103"/>
        <end position="120"/>
    </location>
</feature>
<evidence type="ECO:0000256" key="1">
    <source>
        <dbReference type="SAM" id="Phobius"/>
    </source>
</evidence>
<dbReference type="Proteomes" id="UP000006190">
    <property type="component" value="Unassembled WGS sequence"/>
</dbReference>
<dbReference type="HOGENOM" id="CLU_2000490_0_0_9"/>
<accession>H3NHB7</accession>
<keyword evidence="1" id="KW-0472">Membrane</keyword>
<evidence type="ECO:0000313" key="2">
    <source>
        <dbReference type="EMBL" id="EHR38172.1"/>
    </source>
</evidence>
<dbReference type="STRING" id="883113.HMPREF9708_00256"/>
<keyword evidence="3" id="KW-1185">Reference proteome</keyword>
<feature type="transmembrane region" description="Helical" evidence="1">
    <location>
        <begin position="62"/>
        <end position="83"/>
    </location>
</feature>
<comment type="caution">
    <text evidence="2">The sequence shown here is derived from an EMBL/GenBank/DDBJ whole genome shotgun (WGS) entry which is preliminary data.</text>
</comment>
<dbReference type="RefSeq" id="WP_006308141.1">
    <property type="nucleotide sequence ID" value="NZ_JH601133.1"/>
</dbReference>
<dbReference type="EMBL" id="AGEG01000002">
    <property type="protein sequence ID" value="EHR38172.1"/>
    <property type="molecule type" value="Genomic_DNA"/>
</dbReference>
<name>H3NHB7_9LACT</name>
<dbReference type="PATRIC" id="fig|883113.3.peg.261"/>
<reference evidence="2 3" key="1">
    <citation type="submission" date="2012-01" db="EMBL/GenBank/DDBJ databases">
        <title>The Genome Sequence of Facklamia languida CCUG 37842.</title>
        <authorList>
            <consortium name="The Broad Institute Genome Sequencing Platform"/>
            <person name="Earl A."/>
            <person name="Ward D."/>
            <person name="Feldgarden M."/>
            <person name="Gevers D."/>
            <person name="Huys G."/>
            <person name="Young S.K."/>
            <person name="Zeng Q."/>
            <person name="Gargeya S."/>
            <person name="Fitzgerald M."/>
            <person name="Haas B."/>
            <person name="Abouelleil A."/>
            <person name="Alvarado L."/>
            <person name="Arachchi H.M."/>
            <person name="Berlin A."/>
            <person name="Chapman S.B."/>
            <person name="Gearin G."/>
            <person name="Goldberg J."/>
            <person name="Griggs A."/>
            <person name="Gujja S."/>
            <person name="Hansen M."/>
            <person name="Heiman D."/>
            <person name="Howarth C."/>
            <person name="Larimer J."/>
            <person name="Lui A."/>
            <person name="MacDonald P.J.P."/>
            <person name="McCowen C."/>
            <person name="Montmayeur A."/>
            <person name="Murphy C."/>
            <person name="Neiman D."/>
            <person name="Pearson M."/>
            <person name="Priest M."/>
            <person name="Roberts A."/>
            <person name="Saif S."/>
            <person name="Shea T."/>
            <person name="Sisk P."/>
            <person name="Stolte C."/>
            <person name="Sykes S."/>
            <person name="Wortman J."/>
            <person name="Nusbaum C."/>
            <person name="Birren B."/>
        </authorList>
    </citation>
    <scope>NUCLEOTIDE SEQUENCE [LARGE SCALE GENOMIC DNA]</scope>
    <source>
        <strain evidence="2 3">CCUG 37842</strain>
    </source>
</reference>
<dbReference type="AlphaFoldDB" id="H3NHB7"/>
<gene>
    <name evidence="2" type="ORF">HMPREF9708_00256</name>
</gene>
<sequence length="131" mass="15436">MFNLKNILSALCSGFIFALVAGALMSYWVWLEMRVHTWVLCWFVVALFIMLALFFKIKPITFFIGEAIALVLMLVKSPNIFYYNVRDMFFMNTPLSTTRLTTIVILVVMTIVMAFIWYHDNKNKKQFKRRS</sequence>
<keyword evidence="1" id="KW-1133">Transmembrane helix</keyword>
<proteinExistence type="predicted"/>
<evidence type="ECO:0000313" key="3">
    <source>
        <dbReference type="Proteomes" id="UP000006190"/>
    </source>
</evidence>